<feature type="domain" description="NB-ARC" evidence="1">
    <location>
        <begin position="23"/>
        <end position="115"/>
    </location>
</feature>
<name>A0A822YD42_NELNU</name>
<evidence type="ECO:0000259" key="1">
    <source>
        <dbReference type="Pfam" id="PF00931"/>
    </source>
</evidence>
<keyword evidence="3" id="KW-1185">Reference proteome</keyword>
<organism evidence="2 3">
    <name type="scientific">Nelumbo nucifera</name>
    <name type="common">Sacred lotus</name>
    <dbReference type="NCBI Taxonomy" id="4432"/>
    <lineage>
        <taxon>Eukaryota</taxon>
        <taxon>Viridiplantae</taxon>
        <taxon>Streptophyta</taxon>
        <taxon>Embryophyta</taxon>
        <taxon>Tracheophyta</taxon>
        <taxon>Spermatophyta</taxon>
        <taxon>Magnoliopsida</taxon>
        <taxon>Proteales</taxon>
        <taxon>Nelumbonaceae</taxon>
        <taxon>Nelumbo</taxon>
    </lineage>
</organism>
<reference evidence="2 3" key="1">
    <citation type="journal article" date="2020" name="Mol. Biol. Evol.">
        <title>Distinct Expression and Methylation Patterns for Genes with Different Fates following a Single Whole-Genome Duplication in Flowering Plants.</title>
        <authorList>
            <person name="Shi T."/>
            <person name="Rahmani R.S."/>
            <person name="Gugger P.F."/>
            <person name="Wang M."/>
            <person name="Li H."/>
            <person name="Zhang Y."/>
            <person name="Li Z."/>
            <person name="Wang Q."/>
            <person name="Van de Peer Y."/>
            <person name="Marchal K."/>
            <person name="Chen J."/>
        </authorList>
    </citation>
    <scope>NUCLEOTIDE SEQUENCE [LARGE SCALE GENOMIC DNA]</scope>
    <source>
        <tissue evidence="2">Leaf</tissue>
    </source>
</reference>
<proteinExistence type="predicted"/>
<dbReference type="GO" id="GO:0043531">
    <property type="term" value="F:ADP binding"/>
    <property type="evidence" value="ECO:0007669"/>
    <property type="project" value="InterPro"/>
</dbReference>
<dbReference type="AlphaFoldDB" id="A0A822YD42"/>
<dbReference type="InterPro" id="IPR002182">
    <property type="entry name" value="NB-ARC"/>
</dbReference>
<dbReference type="PANTHER" id="PTHR36766:SF40">
    <property type="entry name" value="DISEASE RESISTANCE PROTEIN RGA3"/>
    <property type="match status" value="1"/>
</dbReference>
<protein>
    <recommendedName>
        <fullName evidence="1">NB-ARC domain-containing protein</fullName>
    </recommendedName>
</protein>
<dbReference type="PANTHER" id="PTHR36766">
    <property type="entry name" value="PLANT BROAD-SPECTRUM MILDEW RESISTANCE PROTEIN RPW8"/>
    <property type="match status" value="1"/>
</dbReference>
<dbReference type="Proteomes" id="UP000607653">
    <property type="component" value="Unassembled WGS sequence"/>
</dbReference>
<gene>
    <name evidence="2" type="ORF">HUJ06_028886</name>
</gene>
<dbReference type="InterPro" id="IPR027417">
    <property type="entry name" value="P-loop_NTPase"/>
</dbReference>
<dbReference type="Gene3D" id="3.40.50.300">
    <property type="entry name" value="P-loop containing nucleotide triphosphate hydrolases"/>
    <property type="match status" value="1"/>
</dbReference>
<comment type="caution">
    <text evidence="2">The sequence shown here is derived from an EMBL/GenBank/DDBJ whole genome shotgun (WGS) entry which is preliminary data.</text>
</comment>
<dbReference type="Pfam" id="PF00931">
    <property type="entry name" value="NB-ARC"/>
    <property type="match status" value="1"/>
</dbReference>
<evidence type="ECO:0000313" key="3">
    <source>
        <dbReference type="Proteomes" id="UP000607653"/>
    </source>
</evidence>
<dbReference type="EMBL" id="DUZY01000002">
    <property type="protein sequence ID" value="DAD27418.1"/>
    <property type="molecule type" value="Genomic_DNA"/>
</dbReference>
<sequence>MINQINKKRQTTSLKISRVFGRETDKGNIVELLMKTDEPKEENFGVLTIVGMGGLGKTTLAQLVYNDEKVKVHFDLKAWFCKSEEFDVAKITNGIIESVSREPHDLTSLDALQGKLKEIFDCSRRWLE</sequence>
<accession>A0A822YD42</accession>
<dbReference type="SUPFAM" id="SSF52540">
    <property type="entry name" value="P-loop containing nucleoside triphosphate hydrolases"/>
    <property type="match status" value="1"/>
</dbReference>
<evidence type="ECO:0000313" key="2">
    <source>
        <dbReference type="EMBL" id="DAD27418.1"/>
    </source>
</evidence>